<keyword evidence="3" id="KW-1185">Reference proteome</keyword>
<dbReference type="Gene3D" id="3.40.50.360">
    <property type="match status" value="1"/>
</dbReference>
<name>A0ABT7E352_9NEIS</name>
<dbReference type="InterPro" id="IPR005025">
    <property type="entry name" value="FMN_Rdtase-like_dom"/>
</dbReference>
<gene>
    <name evidence="2" type="ORF">PZA18_22115</name>
</gene>
<evidence type="ECO:0000313" key="2">
    <source>
        <dbReference type="EMBL" id="MDK2126746.1"/>
    </source>
</evidence>
<protein>
    <submittedName>
        <fullName evidence="2">NAD(P)H-dependent oxidoreductase</fullName>
    </submittedName>
</protein>
<evidence type="ECO:0000259" key="1">
    <source>
        <dbReference type="Pfam" id="PF03358"/>
    </source>
</evidence>
<accession>A0ABT7E352</accession>
<dbReference type="InterPro" id="IPR029039">
    <property type="entry name" value="Flavoprotein-like_sf"/>
</dbReference>
<dbReference type="EMBL" id="JARRAF010000049">
    <property type="protein sequence ID" value="MDK2126746.1"/>
    <property type="molecule type" value="Genomic_DNA"/>
</dbReference>
<organism evidence="2 3">
    <name type="scientific">Parachitinimonas caeni</name>
    <dbReference type="NCBI Taxonomy" id="3031301"/>
    <lineage>
        <taxon>Bacteria</taxon>
        <taxon>Pseudomonadati</taxon>
        <taxon>Pseudomonadota</taxon>
        <taxon>Betaproteobacteria</taxon>
        <taxon>Neisseriales</taxon>
        <taxon>Chitinibacteraceae</taxon>
        <taxon>Parachitinimonas</taxon>
    </lineage>
</organism>
<comment type="caution">
    <text evidence="2">The sequence shown here is derived from an EMBL/GenBank/DDBJ whole genome shotgun (WGS) entry which is preliminary data.</text>
</comment>
<feature type="domain" description="NADPH-dependent FMN reductase-like" evidence="1">
    <location>
        <begin position="38"/>
        <end position="107"/>
    </location>
</feature>
<dbReference type="SUPFAM" id="SSF52218">
    <property type="entry name" value="Flavoproteins"/>
    <property type="match status" value="1"/>
</dbReference>
<proteinExistence type="predicted"/>
<dbReference type="Pfam" id="PF03358">
    <property type="entry name" value="FMN_red"/>
    <property type="match status" value="1"/>
</dbReference>
<dbReference type="Proteomes" id="UP001172778">
    <property type="component" value="Unassembled WGS sequence"/>
</dbReference>
<reference evidence="2" key="1">
    <citation type="submission" date="2023-03" db="EMBL/GenBank/DDBJ databases">
        <title>Chitinimonas shenzhenensis gen. nov., sp. nov., a novel member of family Burkholderiaceae isolated from activated sludge collected in Shen Zhen, China.</title>
        <authorList>
            <person name="Wang X."/>
        </authorList>
    </citation>
    <scope>NUCLEOTIDE SEQUENCE</scope>
    <source>
        <strain evidence="2">DQS-5</strain>
    </source>
</reference>
<evidence type="ECO:0000313" key="3">
    <source>
        <dbReference type="Proteomes" id="UP001172778"/>
    </source>
</evidence>
<dbReference type="RefSeq" id="WP_284103065.1">
    <property type="nucleotide sequence ID" value="NZ_JARRAF010000049.1"/>
</dbReference>
<sequence length="153" mass="15888">MKRLLIIHAGQNETGRAYALAEAARRGACGVAGLELVFKPALLAGVEDLLAADGILMITPEKFGYMAGALKDFFDRTFYPAQGQVEGLPYALIVVAGNDGRGAVTAVERIVRGYPFKPVDAPLVVIGEPTADQLAAAEALGAGMAEGVALGIF</sequence>